<dbReference type="EMBL" id="JALPQF010000008">
    <property type="protein sequence ID" value="MCK8480834.1"/>
    <property type="molecule type" value="Genomic_DNA"/>
</dbReference>
<gene>
    <name evidence="3" type="ORF">MUY34_09385</name>
</gene>
<keyword evidence="4" id="KW-1185">Reference proteome</keyword>
<dbReference type="Proteomes" id="UP001203687">
    <property type="component" value="Unassembled WGS sequence"/>
</dbReference>
<accession>A0ABT0HA04</accession>
<feature type="signal peptide" evidence="2">
    <location>
        <begin position="1"/>
        <end position="22"/>
    </location>
</feature>
<evidence type="ECO:0000313" key="4">
    <source>
        <dbReference type="Proteomes" id="UP001203687"/>
    </source>
</evidence>
<keyword evidence="2" id="KW-0732">Signal</keyword>
<comment type="caution">
    <text evidence="3">The sequence shown here is derived from an EMBL/GenBank/DDBJ whole genome shotgun (WGS) entry which is preliminary data.</text>
</comment>
<evidence type="ECO:0008006" key="5">
    <source>
        <dbReference type="Google" id="ProtNLM"/>
    </source>
</evidence>
<name>A0ABT0HA04_9FLAO</name>
<evidence type="ECO:0000313" key="3">
    <source>
        <dbReference type="EMBL" id="MCK8480834.1"/>
    </source>
</evidence>
<protein>
    <recommendedName>
        <fullName evidence="5">Outer membrane protein beta-barrel domain-containing protein</fullName>
    </recommendedName>
</protein>
<keyword evidence="1" id="KW-0175">Coiled coil</keyword>
<evidence type="ECO:0000256" key="1">
    <source>
        <dbReference type="SAM" id="Coils"/>
    </source>
</evidence>
<organism evidence="3 4">
    <name type="scientific">Psychroserpens algicola</name>
    <dbReference type="NCBI Taxonomy" id="1719034"/>
    <lineage>
        <taxon>Bacteria</taxon>
        <taxon>Pseudomonadati</taxon>
        <taxon>Bacteroidota</taxon>
        <taxon>Flavobacteriia</taxon>
        <taxon>Flavobacteriales</taxon>
        <taxon>Flavobacteriaceae</taxon>
        <taxon>Psychroserpens</taxon>
    </lineage>
</organism>
<evidence type="ECO:0000256" key="2">
    <source>
        <dbReference type="SAM" id="SignalP"/>
    </source>
</evidence>
<reference evidence="3" key="1">
    <citation type="submission" date="2022-04" db="EMBL/GenBank/DDBJ databases">
        <authorList>
            <person name="Ren T."/>
        </authorList>
    </citation>
    <scope>NUCLEOTIDE SEQUENCE</scope>
    <source>
        <strain evidence="3">F63249</strain>
    </source>
</reference>
<proteinExistence type="predicted"/>
<feature type="chain" id="PRO_5046113042" description="Outer membrane protein beta-barrel domain-containing protein" evidence="2">
    <location>
        <begin position="23"/>
        <end position="358"/>
    </location>
</feature>
<feature type="coiled-coil region" evidence="1">
    <location>
        <begin position="40"/>
        <end position="111"/>
    </location>
</feature>
<sequence>MNTITKYVVLLTLCLIGTNVNAQDNQIKDSIPSEHSHYKIEALKNLKQTIQDEEREFLKQEVEFINQRLDKGEITESEADKLKKEAAKKRALNIENRIAIIDNKIELLKRNEAEYNDGLEESVNFGISFGKFTGISISPRNKPKKYDKRTTSDLVFAIGFNNAIGDDQKIGDNYTFLTSGFVELGWAWKTRVFKESNTVRLKYGFSFQWNKLTPKNDKYFVQNGNTTTLEVFPSELKESEFRITNLVVPIHFEFGPSKKIERKDYFRYSTSDHFKVGIGGYAGFNIGTQQKLRFEEGGDRVKQKIRRNYNASPFVYGLSGYVGYGGLGLYVKYDLSPMFKDQSFDQHNLSMGFRFDLD</sequence>
<dbReference type="RefSeq" id="WP_204346978.1">
    <property type="nucleotide sequence ID" value="NZ_JACNMJ010000009.1"/>
</dbReference>